<proteinExistence type="predicted"/>
<evidence type="ECO:0000256" key="2">
    <source>
        <dbReference type="SAM" id="Phobius"/>
    </source>
</evidence>
<comment type="caution">
    <text evidence="4">The sequence shown here is derived from an EMBL/GenBank/DDBJ whole genome shotgun (WGS) entry which is preliminary data.</text>
</comment>
<dbReference type="EMBL" id="VDMP01000021">
    <property type="protein sequence ID" value="TNM42000.1"/>
    <property type="molecule type" value="Genomic_DNA"/>
</dbReference>
<dbReference type="OrthoDB" id="3787026at2"/>
<evidence type="ECO:0000313" key="5">
    <source>
        <dbReference type="Proteomes" id="UP000313231"/>
    </source>
</evidence>
<name>A0A5C4W1B7_9ACTN</name>
<feature type="transmembrane region" description="Helical" evidence="2">
    <location>
        <begin position="183"/>
        <end position="201"/>
    </location>
</feature>
<keyword evidence="5" id="KW-1185">Reference proteome</keyword>
<keyword evidence="2" id="KW-0812">Transmembrane</keyword>
<feature type="chain" id="PRO_5022776721" evidence="3">
    <location>
        <begin position="26"/>
        <end position="208"/>
    </location>
</feature>
<dbReference type="Proteomes" id="UP000313231">
    <property type="component" value="Unassembled WGS sequence"/>
</dbReference>
<sequence>MKAPRLLRAALLAVPVALVVLPGSAASALPADCAPVDLANEAAVDQRAAAADDVFVARVDAAGPMTAAGLVGYSVTVERAWLGDVAKGQQAAVTIDWPVGAQQGVAQGASYLFFTKDSPDGIIADACGGAVLLPKGLTPKLAGTLKKFLASVEPPPAPGPTPEPVSFRQPEDPLGDPPQIGRVVASGAAISLIGLLGLLLVSRLGRRS</sequence>
<feature type="region of interest" description="Disordered" evidence="1">
    <location>
        <begin position="153"/>
        <end position="177"/>
    </location>
</feature>
<dbReference type="AlphaFoldDB" id="A0A5C4W1B7"/>
<gene>
    <name evidence="4" type="ORF">FHP29_08535</name>
</gene>
<organism evidence="4 5">
    <name type="scientific">Nocardioides albidus</name>
    <dbReference type="NCBI Taxonomy" id="1517589"/>
    <lineage>
        <taxon>Bacteria</taxon>
        <taxon>Bacillati</taxon>
        <taxon>Actinomycetota</taxon>
        <taxon>Actinomycetes</taxon>
        <taxon>Propionibacteriales</taxon>
        <taxon>Nocardioidaceae</taxon>
        <taxon>Nocardioides</taxon>
    </lineage>
</organism>
<feature type="signal peptide" evidence="3">
    <location>
        <begin position="1"/>
        <end position="25"/>
    </location>
</feature>
<feature type="compositionally biased region" description="Pro residues" evidence="1">
    <location>
        <begin position="153"/>
        <end position="163"/>
    </location>
</feature>
<dbReference type="RefSeq" id="WP_139622440.1">
    <property type="nucleotide sequence ID" value="NZ_VDMP01000021.1"/>
</dbReference>
<keyword evidence="2" id="KW-0472">Membrane</keyword>
<reference evidence="4 5" key="1">
    <citation type="journal article" date="2016" name="Int. J. Syst. Evol. Microbiol.">
        <title>Nocardioides albidus sp. nov., an actinobacterium isolated from garden soil.</title>
        <authorList>
            <person name="Singh H."/>
            <person name="Du J."/>
            <person name="Trinh H."/>
            <person name="Won K."/>
            <person name="Yang J.E."/>
            <person name="Yin C."/>
            <person name="Kook M."/>
            <person name="Yi T.H."/>
        </authorList>
    </citation>
    <scope>NUCLEOTIDE SEQUENCE [LARGE SCALE GENOMIC DNA]</scope>
    <source>
        <strain evidence="4 5">CCTCC AB 2015297</strain>
    </source>
</reference>
<evidence type="ECO:0000313" key="4">
    <source>
        <dbReference type="EMBL" id="TNM42000.1"/>
    </source>
</evidence>
<evidence type="ECO:0000256" key="3">
    <source>
        <dbReference type="SAM" id="SignalP"/>
    </source>
</evidence>
<evidence type="ECO:0000256" key="1">
    <source>
        <dbReference type="SAM" id="MobiDB-lite"/>
    </source>
</evidence>
<keyword evidence="2" id="KW-1133">Transmembrane helix</keyword>
<accession>A0A5C4W1B7</accession>
<keyword evidence="3" id="KW-0732">Signal</keyword>
<protein>
    <submittedName>
        <fullName evidence="4">Uncharacterized protein</fullName>
    </submittedName>
</protein>